<protein>
    <recommendedName>
        <fullName evidence="3">Replication restart DNA helicase PriA</fullName>
    </recommendedName>
</protein>
<dbReference type="RefSeq" id="WP_190401964.1">
    <property type="nucleotide sequence ID" value="NZ_JACJQB010000002.1"/>
</dbReference>
<organism evidence="1 2">
    <name type="scientific">Pseudanabaena mucicola FACHB-723</name>
    <dbReference type="NCBI Taxonomy" id="2692860"/>
    <lineage>
        <taxon>Bacteria</taxon>
        <taxon>Bacillati</taxon>
        <taxon>Cyanobacteriota</taxon>
        <taxon>Cyanophyceae</taxon>
        <taxon>Pseudanabaenales</taxon>
        <taxon>Pseudanabaenaceae</taxon>
        <taxon>Pseudanabaena</taxon>
    </lineage>
</organism>
<proteinExistence type="predicted"/>
<evidence type="ECO:0000313" key="1">
    <source>
        <dbReference type="EMBL" id="MBD2186892.1"/>
    </source>
</evidence>
<evidence type="ECO:0000313" key="2">
    <source>
        <dbReference type="Proteomes" id="UP000642094"/>
    </source>
</evidence>
<accession>A0ABR7ZSV2</accession>
<sequence length="92" mass="10202">MIESIRCPNCGSPAERHHLSYLGHVKTQCEECDYLLVTSSRSGHVLEFYAPGLPSQPRSIQPIAVQLSAITQPHSQNPHIRNITGLTNLKRA</sequence>
<comment type="caution">
    <text evidence="1">The sequence shown here is derived from an EMBL/GenBank/DDBJ whole genome shotgun (WGS) entry which is preliminary data.</text>
</comment>
<keyword evidence="2" id="KW-1185">Reference proteome</keyword>
<evidence type="ECO:0008006" key="3">
    <source>
        <dbReference type="Google" id="ProtNLM"/>
    </source>
</evidence>
<reference evidence="1 2" key="1">
    <citation type="journal article" date="2020" name="ISME J.">
        <title>Comparative genomics reveals insights into cyanobacterial evolution and habitat adaptation.</title>
        <authorList>
            <person name="Chen M.Y."/>
            <person name="Teng W.K."/>
            <person name="Zhao L."/>
            <person name="Hu C.X."/>
            <person name="Zhou Y.K."/>
            <person name="Han B.P."/>
            <person name="Song L.R."/>
            <person name="Shu W.S."/>
        </authorList>
    </citation>
    <scope>NUCLEOTIDE SEQUENCE [LARGE SCALE GENOMIC DNA]</scope>
    <source>
        <strain evidence="1 2">FACHB-723</strain>
    </source>
</reference>
<gene>
    <name evidence="1" type="ORF">H6F41_01885</name>
</gene>
<dbReference type="EMBL" id="JACJQB010000002">
    <property type="protein sequence ID" value="MBD2186892.1"/>
    <property type="molecule type" value="Genomic_DNA"/>
</dbReference>
<dbReference type="Proteomes" id="UP000642094">
    <property type="component" value="Unassembled WGS sequence"/>
</dbReference>
<name>A0ABR7ZSV2_9CYAN</name>